<gene>
    <name evidence="3" type="ORF">BQ4739_LOCUS12772</name>
</gene>
<organism evidence="3 4">
    <name type="scientific">Tetradesmus obliquus</name>
    <name type="common">Green alga</name>
    <name type="synonym">Acutodesmus obliquus</name>
    <dbReference type="NCBI Taxonomy" id="3088"/>
    <lineage>
        <taxon>Eukaryota</taxon>
        <taxon>Viridiplantae</taxon>
        <taxon>Chlorophyta</taxon>
        <taxon>core chlorophytes</taxon>
        <taxon>Chlorophyceae</taxon>
        <taxon>CS clade</taxon>
        <taxon>Sphaeropleales</taxon>
        <taxon>Scenedesmaceae</taxon>
        <taxon>Tetradesmus</taxon>
    </lineage>
</organism>
<feature type="compositionally biased region" description="Low complexity" evidence="1">
    <location>
        <begin position="206"/>
        <end position="216"/>
    </location>
</feature>
<dbReference type="PROSITE" id="PS51257">
    <property type="entry name" value="PROKAR_LIPOPROTEIN"/>
    <property type="match status" value="1"/>
</dbReference>
<evidence type="ECO:0000313" key="3">
    <source>
        <dbReference type="EMBL" id="SZX72613.1"/>
    </source>
</evidence>
<feature type="compositionally biased region" description="Low complexity" evidence="1">
    <location>
        <begin position="73"/>
        <end position="84"/>
    </location>
</feature>
<evidence type="ECO:0000313" key="4">
    <source>
        <dbReference type="Proteomes" id="UP000256970"/>
    </source>
</evidence>
<dbReference type="Proteomes" id="UP000256970">
    <property type="component" value="Unassembled WGS sequence"/>
</dbReference>
<reference evidence="3 4" key="1">
    <citation type="submission" date="2016-10" db="EMBL/GenBank/DDBJ databases">
        <authorList>
            <person name="Cai Z."/>
        </authorList>
    </citation>
    <scope>NUCLEOTIDE SEQUENCE [LARGE SCALE GENOMIC DNA]</scope>
</reference>
<dbReference type="InterPro" id="IPR024079">
    <property type="entry name" value="MetalloPept_cat_dom_sf"/>
</dbReference>
<keyword evidence="2" id="KW-0732">Signal</keyword>
<evidence type="ECO:0000256" key="1">
    <source>
        <dbReference type="SAM" id="MobiDB-lite"/>
    </source>
</evidence>
<name>A0A383W5Y4_TETOB</name>
<feature type="chain" id="PRO_5016938075" evidence="2">
    <location>
        <begin position="29"/>
        <end position="423"/>
    </location>
</feature>
<sequence>MFTAQRGVQGNRVMWCLWHILLLGSCNGLSGHVQQQLNQQQSGVSWPQAGLQAHRSAAAAGAAALHGRVHTAGTSTRSSSSGSRLPMLRLGAPVPIPQGSHTAVQLDMQPNRPLSWRLRRRRNLVSSHAEAAGPRSQQVLPYPKDPAGIQRYLQEAESSSAAPYVIPVWFVVVVDPANPQATNISSQQVAEQLQLLNTAYATGLPSSSSSSSSSSSNIVTESGSGSNLRLGNAAAMVAAARGRAKLRTRRRPLAATTTSSSNGGGGSAGLWRFSLMGIRYTTSSIPMCVGSSTEQHIKQAWRQKLIEEGKTVEDRTLVVYVSDITAASCKGKVAGYSVVFGYGSTPFDLVFWKQRNMQHRDGVVIDARYLLHPGMQQAGAGMLHGAASGAQLVHEVSRFPAEQSKSVIDCTPAAVLWHPLQRK</sequence>
<evidence type="ECO:0000256" key="2">
    <source>
        <dbReference type="SAM" id="SignalP"/>
    </source>
</evidence>
<protein>
    <submittedName>
        <fullName evidence="3">Uncharacterized protein</fullName>
    </submittedName>
</protein>
<keyword evidence="4" id="KW-1185">Reference proteome</keyword>
<feature type="signal peptide" evidence="2">
    <location>
        <begin position="1"/>
        <end position="28"/>
    </location>
</feature>
<proteinExistence type="predicted"/>
<feature type="region of interest" description="Disordered" evidence="1">
    <location>
        <begin position="204"/>
        <end position="225"/>
    </location>
</feature>
<accession>A0A383W5Y4</accession>
<dbReference type="GO" id="GO:0008237">
    <property type="term" value="F:metallopeptidase activity"/>
    <property type="evidence" value="ECO:0007669"/>
    <property type="project" value="InterPro"/>
</dbReference>
<dbReference type="AlphaFoldDB" id="A0A383W5Y4"/>
<feature type="region of interest" description="Disordered" evidence="1">
    <location>
        <begin position="62"/>
        <end position="86"/>
    </location>
</feature>
<dbReference type="Gene3D" id="3.40.390.10">
    <property type="entry name" value="Collagenase (Catalytic Domain)"/>
    <property type="match status" value="1"/>
</dbReference>
<dbReference type="EMBL" id="FNXT01001144">
    <property type="protein sequence ID" value="SZX72613.1"/>
    <property type="molecule type" value="Genomic_DNA"/>
</dbReference>